<keyword evidence="3" id="KW-1185">Reference proteome</keyword>
<dbReference type="Proteomes" id="UP000502415">
    <property type="component" value="Chromosome"/>
</dbReference>
<dbReference type="AlphaFoldDB" id="A0A7Z2VVJ6"/>
<evidence type="ECO:0000313" key="3">
    <source>
        <dbReference type="Proteomes" id="UP000502415"/>
    </source>
</evidence>
<dbReference type="RefSeq" id="WP_169434953.1">
    <property type="nucleotide sequence ID" value="NZ_CP051685.1"/>
</dbReference>
<name>A0A7Z2VVJ6_9BURK</name>
<dbReference type="InterPro" id="IPR012337">
    <property type="entry name" value="RNaseH-like_sf"/>
</dbReference>
<dbReference type="GO" id="GO:0003676">
    <property type="term" value="F:nucleic acid binding"/>
    <property type="evidence" value="ECO:0007669"/>
    <property type="project" value="InterPro"/>
</dbReference>
<sequence length="418" mass="47028">MVSRYNASWIIGRPVVYVVLDVFSRMIVGLYVGLEGPSWEGARQALLNAFSDKTTFCASHGISIEPDDWPCAHLPQELCADRGEMLGLAAESIVSGLGITLAIAPPYRPDWKAVVESRFRLLNQLSQIHWTPGGVAERVKERGDRDYRLDATLDLGEFTQIMIKSVIHHNHHREQPDLLNQDMIRSGIAPTPLAMWNWGIDHGFGTPNEQVRELVYLHLMARSSGTMQAGGLYFEGMYYVCVDGNEEARYSRARAKGREKVDVWYHPTDPGTVWLRAVDKSLKRYVLRNTEERYFGRRLEEIQDMLVLTKNTPPERKYSAMASKVRLDAHIQATVADATASKRDGDFPSTKAARLAGIRQNRTAERNAERLRAAGKELPHEITPAPTPTSTKQTAEIFGERSGEVISILSRLSRNDNE</sequence>
<dbReference type="KEGG" id="mfy:HH212_08185"/>
<protein>
    <submittedName>
        <fullName evidence="2">Transposase</fullName>
    </submittedName>
</protein>
<proteinExistence type="predicted"/>
<dbReference type="EMBL" id="CP051685">
    <property type="protein sequence ID" value="QJE00006.1"/>
    <property type="molecule type" value="Genomic_DNA"/>
</dbReference>
<dbReference type="InterPro" id="IPR036397">
    <property type="entry name" value="RNaseH_sf"/>
</dbReference>
<organism evidence="2 3">
    <name type="scientific">Massilia forsythiae</name>
    <dbReference type="NCBI Taxonomy" id="2728020"/>
    <lineage>
        <taxon>Bacteria</taxon>
        <taxon>Pseudomonadati</taxon>
        <taxon>Pseudomonadota</taxon>
        <taxon>Betaproteobacteria</taxon>
        <taxon>Burkholderiales</taxon>
        <taxon>Oxalobacteraceae</taxon>
        <taxon>Telluria group</taxon>
        <taxon>Massilia</taxon>
    </lineage>
</organism>
<evidence type="ECO:0000256" key="1">
    <source>
        <dbReference type="SAM" id="MobiDB-lite"/>
    </source>
</evidence>
<evidence type="ECO:0000313" key="2">
    <source>
        <dbReference type="EMBL" id="QJE00006.1"/>
    </source>
</evidence>
<dbReference type="SUPFAM" id="SSF53098">
    <property type="entry name" value="Ribonuclease H-like"/>
    <property type="match status" value="1"/>
</dbReference>
<dbReference type="Gene3D" id="3.30.420.10">
    <property type="entry name" value="Ribonuclease H-like superfamily/Ribonuclease H"/>
    <property type="match status" value="1"/>
</dbReference>
<gene>
    <name evidence="2" type="ORF">HH212_08185</name>
</gene>
<reference evidence="2 3" key="1">
    <citation type="submission" date="2020-04" db="EMBL/GenBank/DDBJ databases">
        <title>Genome sequencing of novel species.</title>
        <authorList>
            <person name="Heo J."/>
            <person name="Kim S.-J."/>
            <person name="Kim J.-S."/>
            <person name="Hong S.-B."/>
            <person name="Kwon S.-W."/>
        </authorList>
    </citation>
    <scope>NUCLEOTIDE SEQUENCE [LARGE SCALE GENOMIC DNA]</scope>
    <source>
        <strain evidence="2 3">GN2-R2</strain>
    </source>
</reference>
<feature type="region of interest" description="Disordered" evidence="1">
    <location>
        <begin position="380"/>
        <end position="399"/>
    </location>
</feature>
<accession>A0A7Z2VVJ6</accession>